<dbReference type="Gene3D" id="3.80.10.10">
    <property type="entry name" value="Ribonuclease Inhibitor"/>
    <property type="match status" value="1"/>
</dbReference>
<evidence type="ECO:0000313" key="2">
    <source>
        <dbReference type="EMBL" id="PON87816.1"/>
    </source>
</evidence>
<gene>
    <name evidence="2" type="ORF">TorRG33x02_163610</name>
</gene>
<proteinExistence type="predicted"/>
<dbReference type="InParanoid" id="A0A2P5EQK8"/>
<dbReference type="SUPFAM" id="SSF81383">
    <property type="entry name" value="F-box domain"/>
    <property type="match status" value="1"/>
</dbReference>
<dbReference type="InterPro" id="IPR036047">
    <property type="entry name" value="F-box-like_dom_sf"/>
</dbReference>
<dbReference type="PANTHER" id="PTHR34223:SF51">
    <property type="entry name" value="OS06G0556300 PROTEIN"/>
    <property type="match status" value="1"/>
</dbReference>
<dbReference type="SUPFAM" id="SSF52047">
    <property type="entry name" value="RNI-like"/>
    <property type="match status" value="1"/>
</dbReference>
<keyword evidence="3" id="KW-1185">Reference proteome</keyword>
<dbReference type="PANTHER" id="PTHR34223">
    <property type="entry name" value="OS11G0201299 PROTEIN"/>
    <property type="match status" value="1"/>
</dbReference>
<name>A0A2P5EQK8_TREOI</name>
<dbReference type="AlphaFoldDB" id="A0A2P5EQK8"/>
<sequence length="276" mass="31538">MEDPTEEEEDQFSKLPDPVIIDILSLLSTFEAVQMSILSKRLRRMWYSLPVLCFHDCSDGGFFDLRKFNKFVQTCLEKTRKNDLLNVTDTPLTKIEFVLRQPQKKSVTDDLYYVRLWRLQSVSLPSLASLNLERVKLNDEALHKLVLGSPCLKELILDDCEGISRPIISSLSLKLLEAHSEYDEVTFHVGAANLESFLGTGVAAYFEFGLSSYGTLRELSLIRSRFADWWLEELFLKLPLLERGGPHLSRRIAKGLQLSPAHSQASRGEDKYAIIR</sequence>
<dbReference type="OrthoDB" id="612216at2759"/>
<organism evidence="2 3">
    <name type="scientific">Trema orientale</name>
    <name type="common">Charcoal tree</name>
    <name type="synonym">Celtis orientalis</name>
    <dbReference type="NCBI Taxonomy" id="63057"/>
    <lineage>
        <taxon>Eukaryota</taxon>
        <taxon>Viridiplantae</taxon>
        <taxon>Streptophyta</taxon>
        <taxon>Embryophyta</taxon>
        <taxon>Tracheophyta</taxon>
        <taxon>Spermatophyta</taxon>
        <taxon>Magnoliopsida</taxon>
        <taxon>eudicotyledons</taxon>
        <taxon>Gunneridae</taxon>
        <taxon>Pentapetalae</taxon>
        <taxon>rosids</taxon>
        <taxon>fabids</taxon>
        <taxon>Rosales</taxon>
        <taxon>Cannabaceae</taxon>
        <taxon>Trema</taxon>
    </lineage>
</organism>
<dbReference type="Pfam" id="PF24758">
    <property type="entry name" value="LRR_At5g56370"/>
    <property type="match status" value="1"/>
</dbReference>
<evidence type="ECO:0000313" key="3">
    <source>
        <dbReference type="Proteomes" id="UP000237000"/>
    </source>
</evidence>
<dbReference type="PROSITE" id="PS50181">
    <property type="entry name" value="FBOX"/>
    <property type="match status" value="1"/>
</dbReference>
<evidence type="ECO:0000259" key="1">
    <source>
        <dbReference type="PROSITE" id="PS50181"/>
    </source>
</evidence>
<dbReference type="Proteomes" id="UP000237000">
    <property type="component" value="Unassembled WGS sequence"/>
</dbReference>
<dbReference type="InterPro" id="IPR001810">
    <property type="entry name" value="F-box_dom"/>
</dbReference>
<accession>A0A2P5EQK8</accession>
<feature type="domain" description="F-box" evidence="1">
    <location>
        <begin position="9"/>
        <end position="45"/>
    </location>
</feature>
<protein>
    <submittedName>
        <fullName evidence="2">F-box domain containing protein</fullName>
    </submittedName>
</protein>
<dbReference type="Pfam" id="PF00646">
    <property type="entry name" value="F-box"/>
    <property type="match status" value="1"/>
</dbReference>
<dbReference type="STRING" id="63057.A0A2P5EQK8"/>
<dbReference type="InterPro" id="IPR055411">
    <property type="entry name" value="LRR_FXL15/At3g58940/PEG3-like"/>
</dbReference>
<comment type="caution">
    <text evidence="2">The sequence shown here is derived from an EMBL/GenBank/DDBJ whole genome shotgun (WGS) entry which is preliminary data.</text>
</comment>
<dbReference type="InterPro" id="IPR032675">
    <property type="entry name" value="LRR_dom_sf"/>
</dbReference>
<dbReference type="InterPro" id="IPR053197">
    <property type="entry name" value="F-box_SCFL_complex_component"/>
</dbReference>
<reference evidence="3" key="1">
    <citation type="submission" date="2016-06" db="EMBL/GenBank/DDBJ databases">
        <title>Parallel loss of symbiosis genes in relatives of nitrogen-fixing non-legume Parasponia.</title>
        <authorList>
            <person name="Van Velzen R."/>
            <person name="Holmer R."/>
            <person name="Bu F."/>
            <person name="Rutten L."/>
            <person name="Van Zeijl A."/>
            <person name="Liu W."/>
            <person name="Santuari L."/>
            <person name="Cao Q."/>
            <person name="Sharma T."/>
            <person name="Shen D."/>
            <person name="Roswanjaya Y."/>
            <person name="Wardhani T."/>
            <person name="Kalhor M.S."/>
            <person name="Jansen J."/>
            <person name="Van den Hoogen J."/>
            <person name="Gungor B."/>
            <person name="Hartog M."/>
            <person name="Hontelez J."/>
            <person name="Verver J."/>
            <person name="Yang W.-C."/>
            <person name="Schijlen E."/>
            <person name="Repin R."/>
            <person name="Schilthuizen M."/>
            <person name="Schranz E."/>
            <person name="Heidstra R."/>
            <person name="Miyata K."/>
            <person name="Fedorova E."/>
            <person name="Kohlen W."/>
            <person name="Bisseling T."/>
            <person name="Smit S."/>
            <person name="Geurts R."/>
        </authorList>
    </citation>
    <scope>NUCLEOTIDE SEQUENCE [LARGE SCALE GENOMIC DNA]</scope>
    <source>
        <strain evidence="3">cv. RG33-2</strain>
    </source>
</reference>
<dbReference type="EMBL" id="JXTC01000112">
    <property type="protein sequence ID" value="PON87816.1"/>
    <property type="molecule type" value="Genomic_DNA"/>
</dbReference>